<dbReference type="Pfam" id="PF00583">
    <property type="entry name" value="Acetyltransf_1"/>
    <property type="match status" value="1"/>
</dbReference>
<dbReference type="STRING" id="1121117.SAMN02745977_00011"/>
<sequence>MKGAPALTDTGGPLARLQPATLPDVDAIMALERAAYPLPWTSGNFRDILLDGTGRYRMLLLHLQQADGSWALAGYFVALLGVEEAHLLNVAVHPDHQGQGWARLLLEQLRLWAMAQGAEQIWLEVRLSNPHARQVYERFGFVSMGVRKNYYPAVGGGREHAEVMCLRLKDDRP</sequence>
<evidence type="ECO:0000256" key="5">
    <source>
        <dbReference type="HAMAP-Rule" id="MF_02210"/>
    </source>
</evidence>
<dbReference type="PROSITE" id="PS51186">
    <property type="entry name" value="GNAT"/>
    <property type="match status" value="1"/>
</dbReference>
<proteinExistence type="inferred from homology"/>
<dbReference type="HAMAP" id="MF_02210">
    <property type="entry name" value="RimI"/>
    <property type="match status" value="1"/>
</dbReference>
<dbReference type="Gene3D" id="3.40.630.30">
    <property type="match status" value="1"/>
</dbReference>
<keyword evidence="2 5" id="KW-0963">Cytoplasm</keyword>
<dbReference type="GO" id="GO:0005737">
    <property type="term" value="C:cytoplasm"/>
    <property type="evidence" value="ECO:0007669"/>
    <property type="project" value="UniProtKB-SubCell"/>
</dbReference>
<keyword evidence="7" id="KW-0687">Ribonucleoprotein</keyword>
<evidence type="ECO:0000313" key="8">
    <source>
        <dbReference type="Proteomes" id="UP000199531"/>
    </source>
</evidence>
<dbReference type="OrthoDB" id="9796919at2"/>
<comment type="catalytic activity">
    <reaction evidence="5">
        <text>N-terminal L-alanyl-[ribosomal protein bS18] + acetyl-CoA = N-terminal N(alpha)-acetyl-L-alanyl-[ribosomal protein bS18] + CoA + H(+)</text>
        <dbReference type="Rhea" id="RHEA:43756"/>
        <dbReference type="Rhea" id="RHEA-COMP:10676"/>
        <dbReference type="Rhea" id="RHEA-COMP:10677"/>
        <dbReference type="ChEBI" id="CHEBI:15378"/>
        <dbReference type="ChEBI" id="CHEBI:57287"/>
        <dbReference type="ChEBI" id="CHEBI:57288"/>
        <dbReference type="ChEBI" id="CHEBI:64718"/>
        <dbReference type="ChEBI" id="CHEBI:83683"/>
        <dbReference type="EC" id="2.3.1.266"/>
    </reaction>
</comment>
<dbReference type="InterPro" id="IPR016181">
    <property type="entry name" value="Acyl_CoA_acyltransferase"/>
</dbReference>
<dbReference type="InterPro" id="IPR000182">
    <property type="entry name" value="GNAT_dom"/>
</dbReference>
<feature type="binding site" evidence="5">
    <location>
        <position position="129"/>
    </location>
    <ligand>
        <name>acetyl-CoA</name>
        <dbReference type="ChEBI" id="CHEBI:57288"/>
    </ligand>
</feature>
<keyword evidence="8" id="KW-1185">Reference proteome</keyword>
<organism evidence="7 8">
    <name type="scientific">Brachymonas denitrificans DSM 15123</name>
    <dbReference type="NCBI Taxonomy" id="1121117"/>
    <lineage>
        <taxon>Bacteria</taxon>
        <taxon>Pseudomonadati</taxon>
        <taxon>Pseudomonadota</taxon>
        <taxon>Betaproteobacteria</taxon>
        <taxon>Burkholderiales</taxon>
        <taxon>Comamonadaceae</taxon>
        <taxon>Brachymonas</taxon>
    </lineage>
</organism>
<dbReference type="EMBL" id="FOCW01000001">
    <property type="protein sequence ID" value="SEM97103.1"/>
    <property type="molecule type" value="Genomic_DNA"/>
</dbReference>
<dbReference type="EC" id="2.3.1.266" evidence="5"/>
<evidence type="ECO:0000256" key="2">
    <source>
        <dbReference type="ARBA" id="ARBA00022490"/>
    </source>
</evidence>
<feature type="binding site" evidence="5">
    <location>
        <begin position="90"/>
        <end position="92"/>
    </location>
    <ligand>
        <name>acetyl-CoA</name>
        <dbReference type="ChEBI" id="CHEBI:57288"/>
    </ligand>
</feature>
<protein>
    <recommendedName>
        <fullName evidence="5">[Ribosomal protein bS18]-alanine N-acetyltransferase</fullName>
        <ecNumber evidence="5">2.3.1.266</ecNumber>
    </recommendedName>
</protein>
<dbReference type="GO" id="GO:0008999">
    <property type="term" value="F:protein-N-terminal-alanine acetyltransferase activity"/>
    <property type="evidence" value="ECO:0007669"/>
    <property type="project" value="UniProtKB-UniRule"/>
</dbReference>
<dbReference type="PANTHER" id="PTHR43420:SF44">
    <property type="entry name" value="ACETYLTRANSFERASE YPEA"/>
    <property type="match status" value="1"/>
</dbReference>
<dbReference type="InterPro" id="IPR006464">
    <property type="entry name" value="AcTrfase_RimI/Ard1"/>
</dbReference>
<evidence type="ECO:0000259" key="6">
    <source>
        <dbReference type="PROSITE" id="PS51186"/>
    </source>
</evidence>
<dbReference type="SUPFAM" id="SSF55729">
    <property type="entry name" value="Acyl-CoA N-acyltransferases (Nat)"/>
    <property type="match status" value="1"/>
</dbReference>
<reference evidence="7 8" key="1">
    <citation type="submission" date="2016-10" db="EMBL/GenBank/DDBJ databases">
        <authorList>
            <person name="de Groot N.N."/>
        </authorList>
    </citation>
    <scope>NUCLEOTIDE SEQUENCE [LARGE SCALE GENOMIC DNA]</scope>
    <source>
        <strain evidence="7 8">DSM 15123</strain>
    </source>
</reference>
<comment type="caution">
    <text evidence="5">Lacks conserved residue(s) required for the propagation of feature annotation.</text>
</comment>
<gene>
    <name evidence="5" type="primary">rimI</name>
    <name evidence="7" type="ORF">SAMN02745977_00011</name>
</gene>
<name>A0A1H8CPM1_9BURK</name>
<evidence type="ECO:0000256" key="4">
    <source>
        <dbReference type="ARBA" id="ARBA00023315"/>
    </source>
</evidence>
<dbReference type="InterPro" id="IPR050680">
    <property type="entry name" value="YpeA/RimI_acetyltransf"/>
</dbReference>
<comment type="function">
    <text evidence="5">Acetylates the N-terminal alanine of ribosomal protein bS18.</text>
</comment>
<comment type="similarity">
    <text evidence="1 5">Belongs to the acetyltransferase family. RimI subfamily.</text>
</comment>
<dbReference type="Proteomes" id="UP000199531">
    <property type="component" value="Unassembled WGS sequence"/>
</dbReference>
<feature type="domain" description="N-acetyltransferase" evidence="6">
    <location>
        <begin position="15"/>
        <end position="169"/>
    </location>
</feature>
<feature type="active site" description="Proton donor" evidence="5">
    <location>
        <position position="136"/>
    </location>
</feature>
<dbReference type="PANTHER" id="PTHR43420">
    <property type="entry name" value="ACETYLTRANSFERASE"/>
    <property type="match status" value="1"/>
</dbReference>
<dbReference type="AlphaFoldDB" id="A0A1H8CPM1"/>
<dbReference type="NCBIfam" id="TIGR01575">
    <property type="entry name" value="rimI"/>
    <property type="match status" value="1"/>
</dbReference>
<keyword evidence="4 5" id="KW-0012">Acyltransferase</keyword>
<evidence type="ECO:0000256" key="1">
    <source>
        <dbReference type="ARBA" id="ARBA00005395"/>
    </source>
</evidence>
<feature type="active site" description="Proton acceptor" evidence="5">
    <location>
        <position position="124"/>
    </location>
</feature>
<comment type="subcellular location">
    <subcellularLocation>
        <location evidence="5">Cytoplasm</location>
    </subcellularLocation>
</comment>
<evidence type="ECO:0000256" key="3">
    <source>
        <dbReference type="ARBA" id="ARBA00022679"/>
    </source>
</evidence>
<dbReference type="RefSeq" id="WP_091812631.1">
    <property type="nucleotide sequence ID" value="NZ_FOCW01000001.1"/>
</dbReference>
<dbReference type="CDD" id="cd04301">
    <property type="entry name" value="NAT_SF"/>
    <property type="match status" value="1"/>
</dbReference>
<keyword evidence="3 5" id="KW-0808">Transferase</keyword>
<dbReference type="GO" id="GO:0005840">
    <property type="term" value="C:ribosome"/>
    <property type="evidence" value="ECO:0007669"/>
    <property type="project" value="UniProtKB-KW"/>
</dbReference>
<accession>A0A1H8CPM1</accession>
<evidence type="ECO:0000313" key="7">
    <source>
        <dbReference type="EMBL" id="SEM97103.1"/>
    </source>
</evidence>
<keyword evidence="7" id="KW-0689">Ribosomal protein</keyword>
<dbReference type="InterPro" id="IPR043690">
    <property type="entry name" value="RimI"/>
</dbReference>